<feature type="domain" description="Leucine-rich repeat-containing N-terminal plant-type" evidence="3">
    <location>
        <begin position="232"/>
        <end position="273"/>
    </location>
</feature>
<dbReference type="Pfam" id="PF00560">
    <property type="entry name" value="LRR_1"/>
    <property type="match status" value="2"/>
</dbReference>
<dbReference type="PANTHER" id="PTHR10775:SF180">
    <property type="entry name" value="TRANSPOSON, EN_SPM-LIKE, TRANSPOSASE-ASSOCIATED DOMAIN PROTEIN-RELATED"/>
    <property type="match status" value="1"/>
</dbReference>
<keyword evidence="6" id="KW-1185">Reference proteome</keyword>
<dbReference type="AlphaFoldDB" id="A0A445FC24"/>
<feature type="domain" description="Transposase-associated" evidence="4">
    <location>
        <begin position="356"/>
        <end position="405"/>
    </location>
</feature>
<evidence type="ECO:0000259" key="3">
    <source>
        <dbReference type="Pfam" id="PF08263"/>
    </source>
</evidence>
<keyword evidence="5" id="KW-0675">Receptor</keyword>
<name>A0A445FC24_GLYSO</name>
<evidence type="ECO:0000313" key="6">
    <source>
        <dbReference type="Proteomes" id="UP000289340"/>
    </source>
</evidence>
<protein>
    <submittedName>
        <fullName evidence="5">Receptor-like protein Cf-9</fullName>
    </submittedName>
</protein>
<comment type="caution">
    <text evidence="5">The sequence shown here is derived from an EMBL/GenBank/DDBJ whole genome shotgun (WGS) entry which is preliminary data.</text>
</comment>
<organism evidence="5 6">
    <name type="scientific">Glycine soja</name>
    <name type="common">Wild soybean</name>
    <dbReference type="NCBI Taxonomy" id="3848"/>
    <lineage>
        <taxon>Eukaryota</taxon>
        <taxon>Viridiplantae</taxon>
        <taxon>Streptophyta</taxon>
        <taxon>Embryophyta</taxon>
        <taxon>Tracheophyta</taxon>
        <taxon>Spermatophyta</taxon>
        <taxon>Magnoliopsida</taxon>
        <taxon>eudicotyledons</taxon>
        <taxon>Gunneridae</taxon>
        <taxon>Pentapetalae</taxon>
        <taxon>rosids</taxon>
        <taxon>fabids</taxon>
        <taxon>Fabales</taxon>
        <taxon>Fabaceae</taxon>
        <taxon>Papilionoideae</taxon>
        <taxon>50 kb inversion clade</taxon>
        <taxon>NPAAA clade</taxon>
        <taxon>indigoferoid/millettioid clade</taxon>
        <taxon>Phaseoleae</taxon>
        <taxon>Glycine</taxon>
        <taxon>Glycine subgen. Soja</taxon>
    </lineage>
</organism>
<gene>
    <name evidence="5" type="ORF">D0Y65_050409</name>
</gene>
<dbReference type="Pfam" id="PF13963">
    <property type="entry name" value="Transpos_assoc"/>
    <property type="match status" value="1"/>
</dbReference>
<reference evidence="5 6" key="1">
    <citation type="submission" date="2018-09" db="EMBL/GenBank/DDBJ databases">
        <title>A high-quality reference genome of wild soybean provides a powerful tool to mine soybean genomes.</title>
        <authorList>
            <person name="Xie M."/>
            <person name="Chung C.Y.L."/>
            <person name="Li M.-W."/>
            <person name="Wong F.-L."/>
            <person name="Chan T.-F."/>
            <person name="Lam H.-M."/>
        </authorList>
    </citation>
    <scope>NUCLEOTIDE SEQUENCE [LARGE SCALE GENOMIC DNA]</scope>
    <source>
        <strain evidence="6">cv. W05</strain>
        <tissue evidence="5">Hypocotyl of etiolated seedlings</tissue>
    </source>
</reference>
<proteinExistence type="predicted"/>
<dbReference type="EMBL" id="QZWG01000019">
    <property type="protein sequence ID" value="RZB46373.1"/>
    <property type="molecule type" value="Genomic_DNA"/>
</dbReference>
<dbReference type="InterPro" id="IPR029480">
    <property type="entry name" value="Transpos_assoc"/>
</dbReference>
<keyword evidence="2" id="KW-0677">Repeat</keyword>
<dbReference type="Pfam" id="PF08263">
    <property type="entry name" value="LRRNT_2"/>
    <property type="match status" value="1"/>
</dbReference>
<dbReference type="InterPro" id="IPR001611">
    <property type="entry name" value="Leu-rich_rpt"/>
</dbReference>
<evidence type="ECO:0000256" key="1">
    <source>
        <dbReference type="ARBA" id="ARBA00022614"/>
    </source>
</evidence>
<accession>A0A445FC24</accession>
<dbReference type="InterPro" id="IPR004242">
    <property type="entry name" value="Transposase_21"/>
</dbReference>
<dbReference type="SUPFAM" id="SSF52058">
    <property type="entry name" value="L domain-like"/>
    <property type="match status" value="1"/>
</dbReference>
<dbReference type="InterPro" id="IPR013210">
    <property type="entry name" value="LRR_N_plant-typ"/>
</dbReference>
<dbReference type="PANTHER" id="PTHR10775">
    <property type="entry name" value="OS08G0208400 PROTEIN"/>
    <property type="match status" value="1"/>
</dbReference>
<sequence length="744" mass="83300">MTFLYNPVVVVLVEVIKDGASEVDLLLPPPPHSRSRALLSGDATFRVFLKVIKLFPLSFLGFLNIGQPSVIAIEDPQAPKNHIGKNSFNYLQVFASQSQSNSVSQRLSSPNLSAASSHSSLATSHAPLPNCSHALQLGHSLPPHKGHRRCSSESPIGITDFIQSVPESVSSKTWSDCQNLASRGGNSGFEKPIQLVLKEPMKDMDHVDGFGINHYVSLSVELNENSPSQIVEDQQQSLLKLKNSLKFKTNKSKKVLSWNQSIDFCEWRGVACDEEGQVTGLDLSGESMYGGFDNSSTLFSLQNLQILNLSANNFSYEIPSGLNKLKNLTYLNLSHAGFVGQIPTEISSLTSVLYKRCSAAVFSTVVFCPCVKCGNGRRQTADDIRTHLICEGIICSYTKWIWHGESPDTTDMSQVEERNAEIGNPIEEIIHDLGQEGFQQEHAPLYNNIEIDSKKPLYSSCTSFTKLSAVLALVNLKAQFGWSDKSFSELLMLLKNILPADNVLPKNHYEAKKILCPVGMQYEKIHACCNDCILYRDEFAELDYCPVCGVSRYKLNNRDSSVHPIAANRRPAKVCWYLPIIPRFKRLFANGEDAKNLTWHVDTIKSDGFLRHPADSPQWKTIDRLYPDFGAEPRNLRLGLAMDGMNPYGNLSTNHSSWPVLLFIYNLPLWLCMKRKYVMLSMMIPGPRQPGNDIDVYLRPLIDDLRKLWEEGVDVWDANLQHAFKLRAMVFCTINEFPAYGNLS</sequence>
<dbReference type="Pfam" id="PF02992">
    <property type="entry name" value="Transposase_21"/>
    <property type="match status" value="1"/>
</dbReference>
<keyword evidence="1" id="KW-0433">Leucine-rich repeat</keyword>
<dbReference type="Proteomes" id="UP000289340">
    <property type="component" value="Chromosome 19"/>
</dbReference>
<evidence type="ECO:0000259" key="4">
    <source>
        <dbReference type="Pfam" id="PF13963"/>
    </source>
</evidence>
<dbReference type="InterPro" id="IPR032675">
    <property type="entry name" value="LRR_dom_sf"/>
</dbReference>
<dbReference type="Gene3D" id="3.80.10.10">
    <property type="entry name" value="Ribonuclease Inhibitor"/>
    <property type="match status" value="1"/>
</dbReference>
<evidence type="ECO:0000256" key="2">
    <source>
        <dbReference type="ARBA" id="ARBA00022737"/>
    </source>
</evidence>
<evidence type="ECO:0000313" key="5">
    <source>
        <dbReference type="EMBL" id="RZB46373.1"/>
    </source>
</evidence>